<keyword evidence="4" id="KW-0732">Signal</keyword>
<feature type="domain" description="TonB-dependent receptor plug" evidence="5">
    <location>
        <begin position="139"/>
        <end position="227"/>
    </location>
</feature>
<evidence type="ECO:0000256" key="2">
    <source>
        <dbReference type="ARBA" id="ARBA00023136"/>
    </source>
</evidence>
<dbReference type="InterPro" id="IPR008969">
    <property type="entry name" value="CarboxyPept-like_regulatory"/>
</dbReference>
<dbReference type="PANTHER" id="PTHR40980:SF5">
    <property type="entry name" value="TONB-DEPENDENT RECEPTOR"/>
    <property type="match status" value="1"/>
</dbReference>
<dbReference type="Proteomes" id="UP001597112">
    <property type="component" value="Unassembled WGS sequence"/>
</dbReference>
<dbReference type="SUPFAM" id="SSF49464">
    <property type="entry name" value="Carboxypeptidase regulatory domain-like"/>
    <property type="match status" value="1"/>
</dbReference>
<evidence type="ECO:0000313" key="6">
    <source>
        <dbReference type="EMBL" id="MFD1002274.1"/>
    </source>
</evidence>
<proteinExistence type="predicted"/>
<evidence type="ECO:0000256" key="4">
    <source>
        <dbReference type="SAM" id="SignalP"/>
    </source>
</evidence>
<evidence type="ECO:0000256" key="3">
    <source>
        <dbReference type="ARBA" id="ARBA00023237"/>
    </source>
</evidence>
<keyword evidence="7" id="KW-1185">Reference proteome</keyword>
<dbReference type="Gene3D" id="2.170.130.10">
    <property type="entry name" value="TonB-dependent receptor, plug domain"/>
    <property type="match status" value="1"/>
</dbReference>
<evidence type="ECO:0000256" key="1">
    <source>
        <dbReference type="ARBA" id="ARBA00004442"/>
    </source>
</evidence>
<dbReference type="InterPro" id="IPR012910">
    <property type="entry name" value="Plug_dom"/>
</dbReference>
<evidence type="ECO:0000313" key="7">
    <source>
        <dbReference type="Proteomes" id="UP001597112"/>
    </source>
</evidence>
<dbReference type="InterPro" id="IPR036942">
    <property type="entry name" value="Beta-barrel_TonB_sf"/>
</dbReference>
<accession>A0ABW3K7N5</accession>
<dbReference type="RefSeq" id="WP_377583217.1">
    <property type="nucleotide sequence ID" value="NZ_JBHTKA010000008.1"/>
</dbReference>
<keyword evidence="2" id="KW-0472">Membrane</keyword>
<comment type="caution">
    <text evidence="6">The sequence shown here is derived from an EMBL/GenBank/DDBJ whole genome shotgun (WGS) entry which is preliminary data.</text>
</comment>
<name>A0ABW3K7N5_9BACT</name>
<dbReference type="Pfam" id="PF13715">
    <property type="entry name" value="CarbopepD_reg_2"/>
    <property type="match status" value="1"/>
</dbReference>
<organism evidence="6 7">
    <name type="scientific">Ohtaekwangia kribbensis</name>
    <dbReference type="NCBI Taxonomy" id="688913"/>
    <lineage>
        <taxon>Bacteria</taxon>
        <taxon>Pseudomonadati</taxon>
        <taxon>Bacteroidota</taxon>
        <taxon>Cytophagia</taxon>
        <taxon>Cytophagales</taxon>
        <taxon>Fulvivirgaceae</taxon>
        <taxon>Ohtaekwangia</taxon>
    </lineage>
</organism>
<protein>
    <submittedName>
        <fullName evidence="6">Carboxypeptidase-like regulatory domain-containing protein</fullName>
    </submittedName>
</protein>
<keyword evidence="3" id="KW-0998">Cell outer membrane</keyword>
<feature type="chain" id="PRO_5047108492" evidence="4">
    <location>
        <begin position="21"/>
        <end position="943"/>
    </location>
</feature>
<dbReference type="Pfam" id="PF07715">
    <property type="entry name" value="Plug"/>
    <property type="match status" value="1"/>
</dbReference>
<dbReference type="EMBL" id="JBHTKA010000008">
    <property type="protein sequence ID" value="MFD1002274.1"/>
    <property type="molecule type" value="Genomic_DNA"/>
</dbReference>
<dbReference type="PANTHER" id="PTHR40980">
    <property type="entry name" value="PLUG DOMAIN-CONTAINING PROTEIN"/>
    <property type="match status" value="1"/>
</dbReference>
<gene>
    <name evidence="6" type="ORF">ACFQ21_23315</name>
</gene>
<dbReference type="Gene3D" id="2.60.40.1120">
    <property type="entry name" value="Carboxypeptidase-like, regulatory domain"/>
    <property type="match status" value="1"/>
</dbReference>
<dbReference type="InterPro" id="IPR037066">
    <property type="entry name" value="Plug_dom_sf"/>
</dbReference>
<sequence>MFRRLLLSLSLLTLAVCALAQSGTIKGNVKDAVSGEAIIGANVLVMGTAQGAQADIEGNFEIPKVKAGTYSIVVSFISYKTDTLKDITVYPDQTTMVNATIMEEGHELTEVVITGAKVTNTDVSVITEIRKSDLVAVGISAQQISLSQDRDAAQIVKRIPGVTIINNRFINVRGLSERYSTVMLNGVIAPSSEVDSKAFAFDLIPSSMIDRMLVYKSGSAELSGEFAGAVVNIETKSVVDENSLSVNITGGYRLGTTFDDFYTYQGSNTDWLGFDNGTRQLPSSFPDDNLSNYLYDDASRQKLTDASRSLPNIWGKKKTSAMPDLRTTINFSQVGSIGSKRLSNITSLSYTNTRQHIEQENYYYDRYVASEQKSDRRYFFNDVRDMTNVRLGVISNFTLELNPANKIEFRNLFNQQGMSQVTSRTGIEDFNQYENNNLALNYMQRGIYTGQLSGKHSVNDRLSANWILAYSNTSASQPDYRRIRSQRQVGSTDPFAIVLPPNSGTQDAGRFYSDLNENVYTHALNLEYKLNPDAEESKQSKIQGGYYIASTDRDFKARWFAYGWSNLNNQPSEILDDYTFETIFSPQNIGFSTTSGTAPYFILKEGTNFSDAYTGNNLLTAGYLSTAIPVGDFRVAAGVRVEYNKQELSSFDTNGRKITVDNPVTSILPFLNVAYNLSEKNLIRLAYSKTINRPVFRELAPFNFYDFDRNANIYGNKDLKTADIHNVDLRWENYPSKSESISFGVFYKYFQNPIETELVGGSNLIYTYRNASSARNFGAEVEIRKSFETLFASSFLKNFSVMLNAAVIDSEIDLGNVTNQEQKRAMQGQSPYIINAGLNYNDFESGWQANVSYNVFGKRIFAVGDLDQNATQYEMPRNQIDLTVSKSFSEKVELKFGIQDILNQKYRLIQDSDRSKSINDIDEPIQNYKPGQYITLGVTYKIY</sequence>
<dbReference type="SUPFAM" id="SSF56935">
    <property type="entry name" value="Porins"/>
    <property type="match status" value="1"/>
</dbReference>
<feature type="signal peptide" evidence="4">
    <location>
        <begin position="1"/>
        <end position="20"/>
    </location>
</feature>
<dbReference type="Gene3D" id="2.40.170.20">
    <property type="entry name" value="TonB-dependent receptor, beta-barrel domain"/>
    <property type="match status" value="1"/>
</dbReference>
<reference evidence="7" key="1">
    <citation type="journal article" date="2019" name="Int. J. Syst. Evol. Microbiol.">
        <title>The Global Catalogue of Microorganisms (GCM) 10K type strain sequencing project: providing services to taxonomists for standard genome sequencing and annotation.</title>
        <authorList>
            <consortium name="The Broad Institute Genomics Platform"/>
            <consortium name="The Broad Institute Genome Sequencing Center for Infectious Disease"/>
            <person name="Wu L."/>
            <person name="Ma J."/>
        </authorList>
    </citation>
    <scope>NUCLEOTIDE SEQUENCE [LARGE SCALE GENOMIC DNA]</scope>
    <source>
        <strain evidence="7">CCUG 58938</strain>
    </source>
</reference>
<evidence type="ECO:0000259" key="5">
    <source>
        <dbReference type="Pfam" id="PF07715"/>
    </source>
</evidence>
<comment type="subcellular location">
    <subcellularLocation>
        <location evidence="1">Cell outer membrane</location>
    </subcellularLocation>
</comment>